<comment type="caution">
    <text evidence="2">The sequence shown here is derived from an EMBL/GenBank/DDBJ whole genome shotgun (WGS) entry which is preliminary data.</text>
</comment>
<sequence length="89" mass="9952">MSAAQKLLITDRAPRGTAHIPLEREKQKGLVDTLPGRAFLEHTLNADPRREETRQKLLTELQLKARSAETRQPAKASREASWPATTQPA</sequence>
<gene>
    <name evidence="2" type="ORF">SKAU_G00334080</name>
</gene>
<protein>
    <submittedName>
        <fullName evidence="2">Uncharacterized protein</fullName>
    </submittedName>
</protein>
<feature type="region of interest" description="Disordered" evidence="1">
    <location>
        <begin position="64"/>
        <end position="89"/>
    </location>
</feature>
<organism evidence="2 3">
    <name type="scientific">Synaphobranchus kaupii</name>
    <name type="common">Kaup's arrowtooth eel</name>
    <dbReference type="NCBI Taxonomy" id="118154"/>
    <lineage>
        <taxon>Eukaryota</taxon>
        <taxon>Metazoa</taxon>
        <taxon>Chordata</taxon>
        <taxon>Craniata</taxon>
        <taxon>Vertebrata</taxon>
        <taxon>Euteleostomi</taxon>
        <taxon>Actinopterygii</taxon>
        <taxon>Neopterygii</taxon>
        <taxon>Teleostei</taxon>
        <taxon>Anguilliformes</taxon>
        <taxon>Synaphobranchidae</taxon>
        <taxon>Synaphobranchus</taxon>
    </lineage>
</organism>
<feature type="region of interest" description="Disordered" evidence="1">
    <location>
        <begin position="1"/>
        <end position="29"/>
    </location>
</feature>
<evidence type="ECO:0000256" key="1">
    <source>
        <dbReference type="SAM" id="MobiDB-lite"/>
    </source>
</evidence>
<evidence type="ECO:0000313" key="2">
    <source>
        <dbReference type="EMBL" id="KAJ8341117.1"/>
    </source>
</evidence>
<dbReference type="Proteomes" id="UP001152622">
    <property type="component" value="Chromosome 15"/>
</dbReference>
<name>A0A9Q1IIJ6_SYNKA</name>
<evidence type="ECO:0000313" key="3">
    <source>
        <dbReference type="Proteomes" id="UP001152622"/>
    </source>
</evidence>
<accession>A0A9Q1IIJ6</accession>
<dbReference type="EMBL" id="JAINUF010000015">
    <property type="protein sequence ID" value="KAJ8341117.1"/>
    <property type="molecule type" value="Genomic_DNA"/>
</dbReference>
<proteinExistence type="predicted"/>
<dbReference type="AlphaFoldDB" id="A0A9Q1IIJ6"/>
<reference evidence="2" key="1">
    <citation type="journal article" date="2023" name="Science">
        <title>Genome structures resolve the early diversification of teleost fishes.</title>
        <authorList>
            <person name="Parey E."/>
            <person name="Louis A."/>
            <person name="Montfort J."/>
            <person name="Bouchez O."/>
            <person name="Roques C."/>
            <person name="Iampietro C."/>
            <person name="Lluch J."/>
            <person name="Castinel A."/>
            <person name="Donnadieu C."/>
            <person name="Desvignes T."/>
            <person name="Floi Bucao C."/>
            <person name="Jouanno E."/>
            <person name="Wen M."/>
            <person name="Mejri S."/>
            <person name="Dirks R."/>
            <person name="Jansen H."/>
            <person name="Henkel C."/>
            <person name="Chen W.J."/>
            <person name="Zahm M."/>
            <person name="Cabau C."/>
            <person name="Klopp C."/>
            <person name="Thompson A.W."/>
            <person name="Robinson-Rechavi M."/>
            <person name="Braasch I."/>
            <person name="Lecointre G."/>
            <person name="Bobe J."/>
            <person name="Postlethwait J.H."/>
            <person name="Berthelot C."/>
            <person name="Roest Crollius H."/>
            <person name="Guiguen Y."/>
        </authorList>
    </citation>
    <scope>NUCLEOTIDE SEQUENCE</scope>
    <source>
        <strain evidence="2">WJC10195</strain>
    </source>
</reference>
<keyword evidence="3" id="KW-1185">Reference proteome</keyword>